<dbReference type="PROSITE" id="PS50181">
    <property type="entry name" value="FBOX"/>
    <property type="match status" value="1"/>
</dbReference>
<dbReference type="PANTHER" id="PTHR14939:SF5">
    <property type="entry name" value="F-BOX ONLY PROTEIN 22"/>
    <property type="match status" value="1"/>
</dbReference>
<sequence length="377" mass="42812">MAHTAKKLNVGTSCEQQVDLIKTEKLFEHNILTYDVLRIIFQYLSAKDLFKVASTCRSWRDAANNEATSRKAPEYVLKNFQVIDKENSEDAYSASLLGQDLRVKPSLGLICAKIQEINEWAPVGCYCDNLPSNCSSFILGGYDIVLDDSKIDNKCGMAVCTFIPDIPKLNLKVFHVDKHKFKGVNKMYIKTHAEVLLKQLLPSKHEKSKCIIMLTNEESNRFTKLMIKGLQERYKPGTLSLWGGVCVDLKLCNASKSSHTCSKTIRWTAITLSSPSLQSWSTVLLHSCRSEAQIEENLVTLRKNIKLQRHSLGLMFSCCVRKRWKEIEIAIFKKVFTKVPLIGIHGDGEYGLNTLSKKRESQLQHTHSTIFMILTYQ</sequence>
<dbReference type="GeneID" id="105364778"/>
<accession>A0AAJ7DYI3</accession>
<dbReference type="SMART" id="SM00256">
    <property type="entry name" value="FBOX"/>
    <property type="match status" value="1"/>
</dbReference>
<dbReference type="GO" id="GO:0032436">
    <property type="term" value="P:positive regulation of proteasomal ubiquitin-dependent protein catabolic process"/>
    <property type="evidence" value="ECO:0007669"/>
    <property type="project" value="TreeGrafter"/>
</dbReference>
<dbReference type="AlphaFoldDB" id="A0AAJ7DYI3"/>
<name>A0AAJ7DYI3_9HYME</name>
<evidence type="ECO:0000259" key="1">
    <source>
        <dbReference type="PROSITE" id="PS50181"/>
    </source>
</evidence>
<dbReference type="InterPro" id="IPR001810">
    <property type="entry name" value="F-box_dom"/>
</dbReference>
<keyword evidence="2" id="KW-1185">Reference proteome</keyword>
<feature type="domain" description="F-box" evidence="1">
    <location>
        <begin position="26"/>
        <end position="72"/>
    </location>
</feature>
<gene>
    <name evidence="3" type="primary">LOC105364778</name>
</gene>
<protein>
    <submittedName>
        <fullName evidence="3">Uncharacterized protein LOC105364778</fullName>
    </submittedName>
</protein>
<dbReference type="PANTHER" id="PTHR14939">
    <property type="entry name" value="F-BOX ONLY PROTEIN 22"/>
    <property type="match status" value="1"/>
</dbReference>
<dbReference type="Pfam" id="PF12937">
    <property type="entry name" value="F-box-like"/>
    <property type="match status" value="1"/>
</dbReference>
<dbReference type="CDD" id="cd09917">
    <property type="entry name" value="F-box_SF"/>
    <property type="match status" value="1"/>
</dbReference>
<dbReference type="RefSeq" id="XP_011501104.1">
    <property type="nucleotide sequence ID" value="XM_011502802.1"/>
</dbReference>
<dbReference type="Gene3D" id="1.20.1280.50">
    <property type="match status" value="1"/>
</dbReference>
<dbReference type="SUPFAM" id="SSF81383">
    <property type="entry name" value="F-box domain"/>
    <property type="match status" value="1"/>
</dbReference>
<organism evidence="2 3">
    <name type="scientific">Ceratosolen solmsi marchali</name>
    <dbReference type="NCBI Taxonomy" id="326594"/>
    <lineage>
        <taxon>Eukaryota</taxon>
        <taxon>Metazoa</taxon>
        <taxon>Ecdysozoa</taxon>
        <taxon>Arthropoda</taxon>
        <taxon>Hexapoda</taxon>
        <taxon>Insecta</taxon>
        <taxon>Pterygota</taxon>
        <taxon>Neoptera</taxon>
        <taxon>Endopterygota</taxon>
        <taxon>Hymenoptera</taxon>
        <taxon>Apocrita</taxon>
        <taxon>Proctotrupomorpha</taxon>
        <taxon>Chalcidoidea</taxon>
        <taxon>Agaonidae</taxon>
        <taxon>Agaoninae</taxon>
        <taxon>Ceratosolen</taxon>
    </lineage>
</organism>
<evidence type="ECO:0000313" key="3">
    <source>
        <dbReference type="RefSeq" id="XP_011501104.1"/>
    </source>
</evidence>
<dbReference type="KEGG" id="csol:105364778"/>
<reference evidence="3" key="1">
    <citation type="submission" date="2025-08" db="UniProtKB">
        <authorList>
            <consortium name="RefSeq"/>
        </authorList>
    </citation>
    <scope>IDENTIFICATION</scope>
</reference>
<dbReference type="InterPro" id="IPR036047">
    <property type="entry name" value="F-box-like_dom_sf"/>
</dbReference>
<evidence type="ECO:0000313" key="2">
    <source>
        <dbReference type="Proteomes" id="UP000695007"/>
    </source>
</evidence>
<dbReference type="GO" id="GO:0000209">
    <property type="term" value="P:protein polyubiquitination"/>
    <property type="evidence" value="ECO:0007669"/>
    <property type="project" value="TreeGrafter"/>
</dbReference>
<proteinExistence type="predicted"/>
<dbReference type="Proteomes" id="UP000695007">
    <property type="component" value="Unplaced"/>
</dbReference>